<sequence>VISKFQSGNFNVLVATSIGEEGLDIGEVDLIVCFDAHSSPIRMLQRMGRTGRKRQGKVVVLLAEGPEELAYDRSLKQYENVQKFIQQGTKLTMYPTGVETMLPPGAAPVCEKRLLEITKYDGEKAVRARAGKADDAADAGGAHSAGPYLTSAETTEYERRFRLPNPPPPLDISRSLHWQATELPPLGLPRSRRAKAFVASISLLESLVLDEEDGRPDGYADRLRPFLDMDDFEIDDDDVAVPFPRRPAGGRKAPKTAEKGKQKRARGDEADDGSDDDDFDHPNCRKPRVDSRKGKGKVRDREPEPDESDGKEDWPEAEAPAGDDDVDETHAAADAKSLPRKPRRVVLGLATQDVNLSFLHEDDDESDDSDLLLHPLDDILDSVLESKDDKNLAKSRKAGRATRDMVSNVKRSDNERQSRAAPKAGARVASTHKAKPSTKHTRPSNHSDEELSKRPKGRAREAQREYRGNSPPAPAHTYRASPKRAPPAPIPKAASPSRSPTPFDYSYDDDILNNDAFLVYDPMILSPPRPKLAANTETVLPGPPAPRSPLPLVPPPPPAAADFLDVAVDWDDDGWDDDDDAAAVAAAVAAENEIESAAYDPELDKGPMSPLLCSSPILAPVRPAPKRPASPIAGDKRGSEMPLDEAGEWAADAEREFAVDSLAVPSPPLVRGGATRVSPQQHVNPLPPIVVPRLLARAPNPILAAQTHFATPVLAVFSLEISPHPAGDHAISRFNAVPTAIIPLSPAVPPISPRPAPTLARRSSKRHLPPDPNPRLPPVGPDLFAGLDPFLAPDTLPWPRDPTRPRKRRRILPFDDPAYPWMPPSAHFGVGTTGLHVDDAETGRKRSRDEDVDEAGDWVIAVEGVPVDLGEEASVANGDFDMENAIQWEDDEDGVDEVQLAEEVAVPAYLNAGISDFDIENVVQWEDEEDDEDQVDLPEGAAAPAYIHAATGADGSRPTSRPAQPTMERTNGGLNPYPARQPGPAPPPPVTSTNDTEYDFDDDDFLFDDAVLLELAAFEESIQNNAKPDPPRPPSVLPSPMPARGPPSRVASSPASQTPVLVRRRQRRRLAQTSSPDIANAPAGDEGRNTTKGSQPHPPAKVLKRLRKGNDRGTTTNPSTSTNSAANEPALGPPTPFPERIARLRSFARPPPRDRGGTPVFPKPRPKLAADSRPAAVAKPKPRPPQRNPFIMLEASESEDSGVSGDEIEDGDVDGDLSGFVVSDGVEEEVEEEEGQESGEGDPSDSTDPRPRRRRKRPRAGDESQSDLMAFYNKSLLSSQPESSISAHLEGLEHRWRHDADDDDDEAGSLDGFVVDDDAEDGDAKRDPKRSAKERVALVLDDDDEAEEVRLNGGRGVVEVGGDSDGDFDIDPDARRRAFLARRERRVRAMKVCESSSARGSSPQAETTHRSPNDNPPVKPWQPDPAAAASPWQCAGTSDYSIPEEDLAALVEWAEEDDDDEDFEAAPGPVLAPTSAPSSISNPFVQPAKTPATRPQTAPRVTETPLPRSAGPGNPFAIPQKTPAPQLARTPFTGSSAILRTPFSADGVSPFSDAGKLNTQQR</sequence>
<evidence type="ECO:0000256" key="4">
    <source>
        <dbReference type="ARBA" id="ARBA00022840"/>
    </source>
</evidence>
<evidence type="ECO:0000259" key="7">
    <source>
        <dbReference type="PROSITE" id="PS51194"/>
    </source>
</evidence>
<dbReference type="GO" id="GO:0043138">
    <property type="term" value="F:3'-5' DNA helicase activity"/>
    <property type="evidence" value="ECO:0007669"/>
    <property type="project" value="TreeGrafter"/>
</dbReference>
<dbReference type="Pfam" id="PF00271">
    <property type="entry name" value="Helicase_C"/>
    <property type="match status" value="1"/>
</dbReference>
<feature type="compositionally biased region" description="Low complexity" evidence="6">
    <location>
        <begin position="1114"/>
        <end position="1127"/>
    </location>
</feature>
<comment type="subcellular location">
    <subcellularLocation>
        <location evidence="5">Nucleus</location>
    </subcellularLocation>
</comment>
<gene>
    <name evidence="8" type="ORF">BDK51DRAFT_35221</name>
</gene>
<feature type="compositionally biased region" description="Basic residues" evidence="6">
    <location>
        <begin position="430"/>
        <end position="443"/>
    </location>
</feature>
<dbReference type="GO" id="GO:0005634">
    <property type="term" value="C:nucleus"/>
    <property type="evidence" value="ECO:0007669"/>
    <property type="project" value="UniProtKB-SubCell"/>
</dbReference>
<evidence type="ECO:0000256" key="2">
    <source>
        <dbReference type="ARBA" id="ARBA00022801"/>
    </source>
</evidence>
<dbReference type="PANTHER" id="PTHR14025:SF20">
    <property type="entry name" value="FANCONI ANEMIA GROUP M PROTEIN"/>
    <property type="match status" value="1"/>
</dbReference>
<comment type="catalytic activity">
    <reaction evidence="5">
        <text>ATP + H2O = ADP + phosphate + H(+)</text>
        <dbReference type="Rhea" id="RHEA:13065"/>
        <dbReference type="ChEBI" id="CHEBI:15377"/>
        <dbReference type="ChEBI" id="CHEBI:15378"/>
        <dbReference type="ChEBI" id="CHEBI:30616"/>
        <dbReference type="ChEBI" id="CHEBI:43474"/>
        <dbReference type="ChEBI" id="CHEBI:456216"/>
        <dbReference type="EC" id="3.6.4.12"/>
    </reaction>
</comment>
<keyword evidence="3" id="KW-0347">Helicase</keyword>
<dbReference type="GO" id="GO:0000400">
    <property type="term" value="F:four-way junction DNA binding"/>
    <property type="evidence" value="ECO:0007669"/>
    <property type="project" value="TreeGrafter"/>
</dbReference>
<comment type="function">
    <text evidence="5">ATP-dependent DNA helicase involved in DNA damage repair by homologous recombination and in genome maintenance. Capable of unwinding D-loops. Plays a role in limiting crossover recombinants during mitotic DNA double-strand break (DSB) repair. Component of a FANCM-MHF complex which promotes gene conversion at blocked replication forks, probably by reversal of the stalled fork.</text>
</comment>
<feature type="compositionally biased region" description="Acidic residues" evidence="6">
    <location>
        <begin position="269"/>
        <end position="279"/>
    </location>
</feature>
<feature type="region of interest" description="Disordered" evidence="6">
    <location>
        <begin position="1390"/>
        <end position="1562"/>
    </location>
</feature>
<feature type="region of interest" description="Disordered" evidence="6">
    <location>
        <begin position="1022"/>
        <end position="1334"/>
    </location>
</feature>
<feature type="compositionally biased region" description="Pro residues" evidence="6">
    <location>
        <begin position="1414"/>
        <end position="1423"/>
    </location>
</feature>
<comment type="similarity">
    <text evidence="5">Belongs to the DEAD box helicase family. DEAH subfamily. FANCM sub-subfamily.</text>
</comment>
<feature type="region of interest" description="Disordered" evidence="6">
    <location>
        <begin position="748"/>
        <end position="779"/>
    </location>
</feature>
<dbReference type="Gene3D" id="3.40.50.300">
    <property type="entry name" value="P-loop containing nucleotide triphosphate hydrolases"/>
    <property type="match status" value="1"/>
</dbReference>
<feature type="compositionally biased region" description="Acidic residues" evidence="6">
    <location>
        <begin position="996"/>
        <end position="1005"/>
    </location>
</feature>
<evidence type="ECO:0000256" key="6">
    <source>
        <dbReference type="SAM" id="MobiDB-lite"/>
    </source>
</evidence>
<dbReference type="InterPro" id="IPR027417">
    <property type="entry name" value="P-loop_NTPase"/>
</dbReference>
<protein>
    <recommendedName>
        <fullName evidence="5">ATP-dependent DNA helicase</fullName>
        <ecNumber evidence="5">3.6.4.12</ecNumber>
    </recommendedName>
</protein>
<feature type="domain" description="Helicase C-terminal" evidence="7">
    <location>
        <begin position="1"/>
        <end position="97"/>
    </location>
</feature>
<feature type="region of interest" description="Disordered" evidence="6">
    <location>
        <begin position="534"/>
        <end position="558"/>
    </location>
</feature>
<feature type="non-terminal residue" evidence="8">
    <location>
        <position position="1"/>
    </location>
</feature>
<feature type="compositionally biased region" description="Basic and acidic residues" evidence="6">
    <location>
        <begin position="1290"/>
        <end position="1300"/>
    </location>
</feature>
<proteinExistence type="inferred from homology"/>
<feature type="compositionally biased region" description="Acidic residues" evidence="6">
    <location>
        <begin position="1442"/>
        <end position="1464"/>
    </location>
</feature>
<evidence type="ECO:0000256" key="3">
    <source>
        <dbReference type="ARBA" id="ARBA00022806"/>
    </source>
</evidence>
<accession>A0A4P9W776</accession>
<feature type="compositionally biased region" description="Basic and acidic residues" evidence="6">
    <location>
        <begin position="280"/>
        <end position="302"/>
    </location>
</feature>
<keyword evidence="1" id="KW-0547">Nucleotide-binding</keyword>
<dbReference type="GO" id="GO:0005524">
    <property type="term" value="F:ATP binding"/>
    <property type="evidence" value="ECO:0007669"/>
    <property type="project" value="UniProtKB-UniRule"/>
</dbReference>
<feature type="compositionally biased region" description="Pro residues" evidence="6">
    <location>
        <begin position="770"/>
        <end position="779"/>
    </location>
</feature>
<keyword evidence="4" id="KW-0067">ATP-binding</keyword>
<feature type="compositionally biased region" description="Polar residues" evidence="6">
    <location>
        <begin position="1394"/>
        <end position="1406"/>
    </location>
</feature>
<feature type="compositionally biased region" description="Acidic residues" evidence="6">
    <location>
        <begin position="1301"/>
        <end position="1321"/>
    </location>
</feature>
<evidence type="ECO:0000313" key="9">
    <source>
        <dbReference type="Proteomes" id="UP000269721"/>
    </source>
</evidence>
<keyword evidence="2" id="KW-0378">Hydrolase</keyword>
<feature type="region of interest" description="Disordered" evidence="6">
    <location>
        <begin position="238"/>
        <end position="344"/>
    </location>
</feature>
<feature type="region of interest" description="Disordered" evidence="6">
    <location>
        <begin position="949"/>
        <end position="1005"/>
    </location>
</feature>
<feature type="compositionally biased region" description="Acidic residues" evidence="6">
    <location>
        <begin position="1196"/>
        <end position="1215"/>
    </location>
</feature>
<dbReference type="PROSITE" id="PS51194">
    <property type="entry name" value="HELICASE_CTER"/>
    <property type="match status" value="1"/>
</dbReference>
<evidence type="ECO:0000256" key="5">
    <source>
        <dbReference type="RuleBase" id="RU367027"/>
    </source>
</evidence>
<evidence type="ECO:0000256" key="1">
    <source>
        <dbReference type="ARBA" id="ARBA00022741"/>
    </source>
</evidence>
<feature type="compositionally biased region" description="Polar residues" evidence="6">
    <location>
        <begin position="1475"/>
        <end position="1484"/>
    </location>
</feature>
<feature type="compositionally biased region" description="Basic and acidic residues" evidence="6">
    <location>
        <begin position="255"/>
        <end position="268"/>
    </location>
</feature>
<dbReference type="PANTHER" id="PTHR14025">
    <property type="entry name" value="FANCONI ANEMIA GROUP M FANCM FAMILY MEMBER"/>
    <property type="match status" value="1"/>
</dbReference>
<dbReference type="GO" id="GO:0016887">
    <property type="term" value="F:ATP hydrolysis activity"/>
    <property type="evidence" value="ECO:0007669"/>
    <property type="project" value="RHEA"/>
</dbReference>
<dbReference type="GO" id="GO:0045003">
    <property type="term" value="P:double-strand break repair via synthesis-dependent strand annealing"/>
    <property type="evidence" value="ECO:0007669"/>
    <property type="project" value="TreeGrafter"/>
</dbReference>
<comment type="subunit">
    <text evidence="5">Interacts with the MHF histone-fold complex to form the FANCM-MHF complex.</text>
</comment>
<feature type="compositionally biased region" description="Pro residues" evidence="6">
    <location>
        <begin position="1031"/>
        <end position="1045"/>
    </location>
</feature>
<feature type="compositionally biased region" description="Basic and acidic residues" evidence="6">
    <location>
        <begin position="1322"/>
        <end position="1334"/>
    </location>
</feature>
<dbReference type="SUPFAM" id="SSF52540">
    <property type="entry name" value="P-loop containing nucleoside triphosphate hydrolases"/>
    <property type="match status" value="1"/>
</dbReference>
<reference evidence="9" key="1">
    <citation type="journal article" date="2018" name="Nat. Microbiol.">
        <title>Leveraging single-cell genomics to expand the fungal tree of life.</title>
        <authorList>
            <person name="Ahrendt S.R."/>
            <person name="Quandt C.A."/>
            <person name="Ciobanu D."/>
            <person name="Clum A."/>
            <person name="Salamov A."/>
            <person name="Andreopoulos B."/>
            <person name="Cheng J.F."/>
            <person name="Woyke T."/>
            <person name="Pelin A."/>
            <person name="Henrissat B."/>
            <person name="Reynolds N.K."/>
            <person name="Benny G.L."/>
            <person name="Smith M.E."/>
            <person name="James T.Y."/>
            <person name="Grigoriev I.V."/>
        </authorList>
    </citation>
    <scope>NUCLEOTIDE SEQUENCE [LARGE SCALE GENOMIC DNA]</scope>
</reference>
<feature type="compositionally biased region" description="Basic and acidic residues" evidence="6">
    <location>
        <begin position="445"/>
        <end position="467"/>
    </location>
</feature>
<dbReference type="EMBL" id="KZ997074">
    <property type="protein sequence ID" value="RKO87912.1"/>
    <property type="molecule type" value="Genomic_DNA"/>
</dbReference>
<organism evidence="8 9">
    <name type="scientific">Blyttiomyces helicus</name>
    <dbReference type="NCBI Taxonomy" id="388810"/>
    <lineage>
        <taxon>Eukaryota</taxon>
        <taxon>Fungi</taxon>
        <taxon>Fungi incertae sedis</taxon>
        <taxon>Chytridiomycota</taxon>
        <taxon>Chytridiomycota incertae sedis</taxon>
        <taxon>Chytridiomycetes</taxon>
        <taxon>Chytridiomycetes incertae sedis</taxon>
        <taxon>Blyttiomyces</taxon>
    </lineage>
</organism>
<feature type="compositionally biased region" description="Polar residues" evidence="6">
    <location>
        <begin position="1050"/>
        <end position="1059"/>
    </location>
</feature>
<dbReference type="GO" id="GO:0036297">
    <property type="term" value="P:interstrand cross-link repair"/>
    <property type="evidence" value="ECO:0007669"/>
    <property type="project" value="TreeGrafter"/>
</dbReference>
<feature type="non-terminal residue" evidence="8">
    <location>
        <position position="1562"/>
    </location>
</feature>
<dbReference type="EC" id="3.6.4.12" evidence="5"/>
<feature type="compositionally biased region" description="Pro residues" evidence="6">
    <location>
        <begin position="541"/>
        <end position="558"/>
    </location>
</feature>
<feature type="compositionally biased region" description="Low complexity" evidence="6">
    <location>
        <begin position="491"/>
        <end position="500"/>
    </location>
</feature>
<evidence type="ECO:0000313" key="8">
    <source>
        <dbReference type="EMBL" id="RKO87912.1"/>
    </source>
</evidence>
<keyword evidence="9" id="KW-1185">Reference proteome</keyword>
<dbReference type="GO" id="GO:0009378">
    <property type="term" value="F:four-way junction helicase activity"/>
    <property type="evidence" value="ECO:0007669"/>
    <property type="project" value="TreeGrafter"/>
</dbReference>
<feature type="compositionally biased region" description="Polar residues" evidence="6">
    <location>
        <begin position="957"/>
        <end position="973"/>
    </location>
</feature>
<name>A0A4P9W776_9FUNG</name>
<feature type="region of interest" description="Disordered" evidence="6">
    <location>
        <begin position="382"/>
        <end position="507"/>
    </location>
</feature>
<dbReference type="SMART" id="SM00490">
    <property type="entry name" value="HELICc"/>
    <property type="match status" value="1"/>
</dbReference>
<dbReference type="Proteomes" id="UP000269721">
    <property type="component" value="Unassembled WGS sequence"/>
</dbReference>
<dbReference type="InterPro" id="IPR001650">
    <property type="entry name" value="Helicase_C-like"/>
</dbReference>
<feature type="compositionally biased region" description="Pro residues" evidence="6">
    <location>
        <begin position="979"/>
        <end position="990"/>
    </location>
</feature>
<dbReference type="OrthoDB" id="164902at2759"/>
<feature type="compositionally biased region" description="Acidic residues" evidence="6">
    <location>
        <begin position="1225"/>
        <end position="1245"/>
    </location>
</feature>
<feature type="compositionally biased region" description="Low complexity" evidence="6">
    <location>
        <begin position="1275"/>
        <end position="1286"/>
    </location>
</feature>